<organism evidence="6 7">
    <name type="scientific">Artemia franciscana</name>
    <name type="common">Brine shrimp</name>
    <name type="synonym">Artemia sanfranciscana</name>
    <dbReference type="NCBI Taxonomy" id="6661"/>
    <lineage>
        <taxon>Eukaryota</taxon>
        <taxon>Metazoa</taxon>
        <taxon>Ecdysozoa</taxon>
        <taxon>Arthropoda</taxon>
        <taxon>Crustacea</taxon>
        <taxon>Branchiopoda</taxon>
        <taxon>Anostraca</taxon>
        <taxon>Artemiidae</taxon>
        <taxon>Artemia</taxon>
    </lineage>
</organism>
<evidence type="ECO:0000256" key="1">
    <source>
        <dbReference type="ARBA" id="ARBA00004613"/>
    </source>
</evidence>
<evidence type="ECO:0000259" key="5">
    <source>
        <dbReference type="SMART" id="SM00737"/>
    </source>
</evidence>
<evidence type="ECO:0000256" key="3">
    <source>
        <dbReference type="ARBA" id="ARBA00022525"/>
    </source>
</evidence>
<dbReference type="InterPro" id="IPR014756">
    <property type="entry name" value="Ig_E-set"/>
</dbReference>
<feature type="domain" description="MD-2-related lipid-recognition" evidence="5">
    <location>
        <begin position="30"/>
        <end position="165"/>
    </location>
</feature>
<dbReference type="Pfam" id="PF02221">
    <property type="entry name" value="E1_DerP2_DerF2"/>
    <property type="match status" value="1"/>
</dbReference>
<dbReference type="Proteomes" id="UP001187531">
    <property type="component" value="Unassembled WGS sequence"/>
</dbReference>
<dbReference type="GO" id="GO:0032934">
    <property type="term" value="F:sterol binding"/>
    <property type="evidence" value="ECO:0007669"/>
    <property type="project" value="InterPro"/>
</dbReference>
<dbReference type="PANTHER" id="PTHR11306:SF68">
    <property type="entry name" value="NPC INTRACELLULAR CHOLESTEROL TRANSPORTER 2"/>
    <property type="match status" value="1"/>
</dbReference>
<keyword evidence="4" id="KW-0732">Signal</keyword>
<sequence length="168" mass="18114">MSINMMCLKSFILVSLAIFMDYIKADSLPVISCGGSALVKEVRLTGCSKYPCLLKKGKKFTLEYDFEGGEDSSTITNSVYGIINRVSLPFIGVNGAPACQKTTPIDLRTGARAINVPSCPIFSGQAYTYSNTFPILSIYPTTDVTVQYGAVDGRGEKIACFIIPARIA</sequence>
<feature type="signal peptide" evidence="4">
    <location>
        <begin position="1"/>
        <end position="25"/>
    </location>
</feature>
<evidence type="ECO:0000256" key="4">
    <source>
        <dbReference type="SAM" id="SignalP"/>
    </source>
</evidence>
<dbReference type="GO" id="GO:0005576">
    <property type="term" value="C:extracellular region"/>
    <property type="evidence" value="ECO:0007669"/>
    <property type="project" value="UniProtKB-SubCell"/>
</dbReference>
<dbReference type="FunFam" id="2.60.40.770:FF:000001">
    <property type="entry name" value="NPC intracellular cholesterol transporter 2"/>
    <property type="match status" value="1"/>
</dbReference>
<feature type="chain" id="PRO_5041743811" description="MD-2-related lipid-recognition domain-containing protein" evidence="4">
    <location>
        <begin position="26"/>
        <end position="168"/>
    </location>
</feature>
<dbReference type="GO" id="GO:0015918">
    <property type="term" value="P:sterol transport"/>
    <property type="evidence" value="ECO:0007669"/>
    <property type="project" value="InterPro"/>
</dbReference>
<evidence type="ECO:0000256" key="2">
    <source>
        <dbReference type="ARBA" id="ARBA00006370"/>
    </source>
</evidence>
<reference evidence="6" key="1">
    <citation type="submission" date="2023-07" db="EMBL/GenBank/DDBJ databases">
        <title>Chromosome-level genome assembly of Artemia franciscana.</title>
        <authorList>
            <person name="Jo E."/>
        </authorList>
    </citation>
    <scope>NUCLEOTIDE SEQUENCE</scope>
    <source>
        <tissue evidence="6">Whole body</tissue>
    </source>
</reference>
<name>A0AA88KZ73_ARTSF</name>
<evidence type="ECO:0000313" key="7">
    <source>
        <dbReference type="Proteomes" id="UP001187531"/>
    </source>
</evidence>
<keyword evidence="7" id="KW-1185">Reference proteome</keyword>
<proteinExistence type="inferred from homology"/>
<dbReference type="AlphaFoldDB" id="A0AA88KZ73"/>
<dbReference type="EMBL" id="JAVRJZ010000019">
    <property type="protein sequence ID" value="KAK2707459.1"/>
    <property type="molecule type" value="Genomic_DNA"/>
</dbReference>
<dbReference type="PANTHER" id="PTHR11306">
    <property type="entry name" value="NIEMANN PICK TYPE C2 PROTEIN NPC2-RELATED"/>
    <property type="match status" value="1"/>
</dbReference>
<comment type="subcellular location">
    <subcellularLocation>
        <location evidence="1">Secreted</location>
    </subcellularLocation>
</comment>
<dbReference type="Gene3D" id="2.60.40.770">
    <property type="match status" value="1"/>
</dbReference>
<dbReference type="SMART" id="SM00737">
    <property type="entry name" value="ML"/>
    <property type="match status" value="1"/>
</dbReference>
<dbReference type="SUPFAM" id="SSF81296">
    <property type="entry name" value="E set domains"/>
    <property type="match status" value="1"/>
</dbReference>
<protein>
    <recommendedName>
        <fullName evidence="5">MD-2-related lipid-recognition domain-containing protein</fullName>
    </recommendedName>
</protein>
<gene>
    <name evidence="6" type="ORF">QYM36_015227</name>
</gene>
<keyword evidence="3" id="KW-0964">Secreted</keyword>
<comment type="caution">
    <text evidence="6">The sequence shown here is derived from an EMBL/GenBank/DDBJ whole genome shotgun (WGS) entry which is preliminary data.</text>
</comment>
<comment type="similarity">
    <text evidence="2">Belongs to the NPC2 family.</text>
</comment>
<evidence type="ECO:0000313" key="6">
    <source>
        <dbReference type="EMBL" id="KAK2707459.1"/>
    </source>
</evidence>
<accession>A0AA88KZ73</accession>
<dbReference type="InterPro" id="IPR003172">
    <property type="entry name" value="ML_dom"/>
</dbReference>
<dbReference type="InterPro" id="IPR039670">
    <property type="entry name" value="NPC2-like"/>
</dbReference>